<dbReference type="Proteomes" id="UP001204061">
    <property type="component" value="Unassembled WGS sequence"/>
</dbReference>
<proteinExistence type="predicted"/>
<evidence type="ECO:0000313" key="1">
    <source>
        <dbReference type="EMBL" id="MCR4448294.1"/>
    </source>
</evidence>
<dbReference type="RefSeq" id="WP_257725219.1">
    <property type="nucleotide sequence ID" value="NZ_JANLFC010000022.1"/>
</dbReference>
<dbReference type="EMBL" id="JANLFC010000022">
    <property type="protein sequence ID" value="MCR4448294.1"/>
    <property type="molecule type" value="Genomic_DNA"/>
</dbReference>
<protein>
    <submittedName>
        <fullName evidence="1">Uncharacterized protein</fullName>
    </submittedName>
</protein>
<accession>A0AAW5MBI1</accession>
<sequence length="75" mass="8407">MAYYSTLYRAMQQGSRAHFALQHMLATGFAALLQWGRELLLDEAGLFENWSGVVAILSIQTGQQHCTFTPVREAC</sequence>
<gene>
    <name evidence="1" type="ORF">NS965_07840</name>
</gene>
<dbReference type="AlphaFoldDB" id="A0AAW5MBI1"/>
<comment type="caution">
    <text evidence="1">The sequence shown here is derived from an EMBL/GenBank/DDBJ whole genome shotgun (WGS) entry which is preliminary data.</text>
</comment>
<organism evidence="1 2">
    <name type="scientific">Aeromonas veronii</name>
    <dbReference type="NCBI Taxonomy" id="654"/>
    <lineage>
        <taxon>Bacteria</taxon>
        <taxon>Pseudomonadati</taxon>
        <taxon>Pseudomonadota</taxon>
        <taxon>Gammaproteobacteria</taxon>
        <taxon>Aeromonadales</taxon>
        <taxon>Aeromonadaceae</taxon>
        <taxon>Aeromonas</taxon>
    </lineage>
</organism>
<reference evidence="1" key="1">
    <citation type="submission" date="2022-08" db="EMBL/GenBank/DDBJ databases">
        <title>A global survey of hypervirulent Aeromonas hydrophila identified this emerging pathogen in farmed fish in the lower Mekong River basin.</title>
        <authorList>
            <person name="Xu T."/>
            <person name="Rasmussen-Ivey C.R."/>
            <person name="Moen F.S."/>
            <person name="Fernandez Bravo A."/>
            <person name="Lamy B."/>
            <person name="Beaz-Hidalgo R."/>
            <person name="Khan C.D."/>
            <person name="Castro Escarpulli G."/>
            <person name="Yasin I.S.M."/>
            <person name="Figueras M.J."/>
            <person name="Azzam Sayuti M."/>
            <person name="Karim M.M."/>
            <person name="Alam K.M."/>
            <person name="Le T.T.T."/>
            <person name="Thao N.H.P."/>
            <person name="Addo S."/>
            <person name="Duodu S."/>
            <person name="Ali S."/>
            <person name="Mey S."/>
            <person name="Somony T."/>
            <person name="Liles M.R."/>
        </authorList>
    </citation>
    <scope>NUCLEOTIDE SEQUENCE</scope>
    <source>
        <strain evidence="1">0.14</strain>
    </source>
</reference>
<evidence type="ECO:0000313" key="2">
    <source>
        <dbReference type="Proteomes" id="UP001204061"/>
    </source>
</evidence>
<name>A0AAW5MBI1_AERVE</name>